<proteinExistence type="predicted"/>
<name>A0A3N4JE99_9PEZI</name>
<feature type="transmembrane region" description="Helical" evidence="1">
    <location>
        <begin position="18"/>
        <end position="39"/>
    </location>
</feature>
<evidence type="ECO:0000313" key="2">
    <source>
        <dbReference type="EMBL" id="RPA96603.1"/>
    </source>
</evidence>
<keyword evidence="1" id="KW-0472">Membrane</keyword>
<keyword evidence="3" id="KW-1185">Reference proteome</keyword>
<organism evidence="2 3">
    <name type="scientific">Choiromyces venosus 120613-1</name>
    <dbReference type="NCBI Taxonomy" id="1336337"/>
    <lineage>
        <taxon>Eukaryota</taxon>
        <taxon>Fungi</taxon>
        <taxon>Dikarya</taxon>
        <taxon>Ascomycota</taxon>
        <taxon>Pezizomycotina</taxon>
        <taxon>Pezizomycetes</taxon>
        <taxon>Pezizales</taxon>
        <taxon>Tuberaceae</taxon>
        <taxon>Choiromyces</taxon>
    </lineage>
</organism>
<reference evidence="2 3" key="1">
    <citation type="journal article" date="2018" name="Nat. Ecol. Evol.">
        <title>Pezizomycetes genomes reveal the molecular basis of ectomycorrhizal truffle lifestyle.</title>
        <authorList>
            <person name="Murat C."/>
            <person name="Payen T."/>
            <person name="Noel B."/>
            <person name="Kuo A."/>
            <person name="Morin E."/>
            <person name="Chen J."/>
            <person name="Kohler A."/>
            <person name="Krizsan K."/>
            <person name="Balestrini R."/>
            <person name="Da Silva C."/>
            <person name="Montanini B."/>
            <person name="Hainaut M."/>
            <person name="Levati E."/>
            <person name="Barry K.W."/>
            <person name="Belfiori B."/>
            <person name="Cichocki N."/>
            <person name="Clum A."/>
            <person name="Dockter R.B."/>
            <person name="Fauchery L."/>
            <person name="Guy J."/>
            <person name="Iotti M."/>
            <person name="Le Tacon F."/>
            <person name="Lindquist E.A."/>
            <person name="Lipzen A."/>
            <person name="Malagnac F."/>
            <person name="Mello A."/>
            <person name="Molinier V."/>
            <person name="Miyauchi S."/>
            <person name="Poulain J."/>
            <person name="Riccioni C."/>
            <person name="Rubini A."/>
            <person name="Sitrit Y."/>
            <person name="Splivallo R."/>
            <person name="Traeger S."/>
            <person name="Wang M."/>
            <person name="Zifcakova L."/>
            <person name="Wipf D."/>
            <person name="Zambonelli A."/>
            <person name="Paolocci F."/>
            <person name="Nowrousian M."/>
            <person name="Ottonello S."/>
            <person name="Baldrian P."/>
            <person name="Spatafora J.W."/>
            <person name="Henrissat B."/>
            <person name="Nagy L.G."/>
            <person name="Aury J.M."/>
            <person name="Wincker P."/>
            <person name="Grigoriev I.V."/>
            <person name="Bonfante P."/>
            <person name="Martin F.M."/>
        </authorList>
    </citation>
    <scope>NUCLEOTIDE SEQUENCE [LARGE SCALE GENOMIC DNA]</scope>
    <source>
        <strain evidence="2 3">120613-1</strain>
    </source>
</reference>
<protein>
    <submittedName>
        <fullName evidence="2">Uncharacterized protein</fullName>
    </submittedName>
</protein>
<dbReference type="AlphaFoldDB" id="A0A3N4JE99"/>
<feature type="transmembrane region" description="Helical" evidence="1">
    <location>
        <begin position="51"/>
        <end position="71"/>
    </location>
</feature>
<accession>A0A3N4JE99</accession>
<sequence>MHVHVGFRQSHILSDANFFAVLPCCYSLPCLSGLSRILSGYQRIGTVVYRYMRICLPALYVAYVLYFHTAYIPTCSIPFPPHIPRLPSIPPTPPTHALPQTHTITQFLLPIPLPSLRFPLVPLLDYFPQSTSFTH</sequence>
<evidence type="ECO:0000313" key="3">
    <source>
        <dbReference type="Proteomes" id="UP000276215"/>
    </source>
</evidence>
<gene>
    <name evidence="2" type="ORF">L873DRAFT_1221686</name>
</gene>
<keyword evidence="1" id="KW-0812">Transmembrane</keyword>
<dbReference type="EMBL" id="ML120413">
    <property type="protein sequence ID" value="RPA96603.1"/>
    <property type="molecule type" value="Genomic_DNA"/>
</dbReference>
<evidence type="ECO:0000256" key="1">
    <source>
        <dbReference type="SAM" id="Phobius"/>
    </source>
</evidence>
<keyword evidence="1" id="KW-1133">Transmembrane helix</keyword>
<dbReference type="Proteomes" id="UP000276215">
    <property type="component" value="Unassembled WGS sequence"/>
</dbReference>